<keyword evidence="2" id="KW-0813">Transport</keyword>
<dbReference type="PROSITE" id="PS00211">
    <property type="entry name" value="ABC_TRANSPORTER_1"/>
    <property type="match status" value="1"/>
</dbReference>
<comment type="caution">
    <text evidence="6">The sequence shown here is derived from an EMBL/GenBank/DDBJ whole genome shotgun (WGS) entry which is preliminary data.</text>
</comment>
<gene>
    <name evidence="6" type="ORF">ACFQGB_14055</name>
</gene>
<keyword evidence="7" id="KW-1185">Reference proteome</keyword>
<evidence type="ECO:0000256" key="4">
    <source>
        <dbReference type="ARBA" id="ARBA00022840"/>
    </source>
</evidence>
<evidence type="ECO:0000256" key="3">
    <source>
        <dbReference type="ARBA" id="ARBA00022741"/>
    </source>
</evidence>
<comment type="similarity">
    <text evidence="1">Belongs to the ABC transporter superfamily.</text>
</comment>
<evidence type="ECO:0000313" key="6">
    <source>
        <dbReference type="EMBL" id="MFC6953990.1"/>
    </source>
</evidence>
<dbReference type="InterPro" id="IPR003439">
    <property type="entry name" value="ABC_transporter-like_ATP-bd"/>
</dbReference>
<organism evidence="6 7">
    <name type="scientific">Halorubellus litoreus</name>
    <dbReference type="NCBI Taxonomy" id="755308"/>
    <lineage>
        <taxon>Archaea</taxon>
        <taxon>Methanobacteriati</taxon>
        <taxon>Methanobacteriota</taxon>
        <taxon>Stenosarchaea group</taxon>
        <taxon>Halobacteria</taxon>
        <taxon>Halobacteriales</taxon>
        <taxon>Halorubellaceae</taxon>
        <taxon>Halorubellus</taxon>
    </lineage>
</organism>
<dbReference type="SMART" id="SM00382">
    <property type="entry name" value="AAA"/>
    <property type="match status" value="1"/>
</dbReference>
<dbReference type="SUPFAM" id="SSF52540">
    <property type="entry name" value="P-loop containing nucleoside triphosphate hydrolases"/>
    <property type="match status" value="1"/>
</dbReference>
<proteinExistence type="inferred from homology"/>
<protein>
    <submittedName>
        <fullName evidence="6">ABC transporter ATP-binding protein</fullName>
    </submittedName>
</protein>
<dbReference type="InterPro" id="IPR027417">
    <property type="entry name" value="P-loop_NTPase"/>
</dbReference>
<feature type="domain" description="ABC transporter" evidence="5">
    <location>
        <begin position="4"/>
        <end position="229"/>
    </location>
</feature>
<accession>A0ABD5VIK8</accession>
<dbReference type="InterPro" id="IPR017871">
    <property type="entry name" value="ABC_transporter-like_CS"/>
</dbReference>
<dbReference type="PROSITE" id="PS50893">
    <property type="entry name" value="ABC_TRANSPORTER_2"/>
    <property type="match status" value="1"/>
</dbReference>
<reference evidence="6 7" key="1">
    <citation type="journal article" date="2019" name="Int. J. Syst. Evol. Microbiol.">
        <title>The Global Catalogue of Microorganisms (GCM) 10K type strain sequencing project: providing services to taxonomists for standard genome sequencing and annotation.</title>
        <authorList>
            <consortium name="The Broad Institute Genomics Platform"/>
            <consortium name="The Broad Institute Genome Sequencing Center for Infectious Disease"/>
            <person name="Wu L."/>
            <person name="Ma J."/>
        </authorList>
    </citation>
    <scope>NUCLEOTIDE SEQUENCE [LARGE SCALE GENOMIC DNA]</scope>
    <source>
        <strain evidence="6 7">GX26</strain>
    </source>
</reference>
<name>A0ABD5VIK8_9EURY</name>
<dbReference type="AlphaFoldDB" id="A0ABD5VIK8"/>
<dbReference type="InterPro" id="IPR003593">
    <property type="entry name" value="AAA+_ATPase"/>
</dbReference>
<dbReference type="PANTHER" id="PTHR43335:SF4">
    <property type="entry name" value="ABC TRANSPORTER, ATP-BINDING PROTEIN"/>
    <property type="match status" value="1"/>
</dbReference>
<keyword evidence="4 6" id="KW-0067">ATP-binding</keyword>
<keyword evidence="3" id="KW-0547">Nucleotide-binding</keyword>
<dbReference type="Gene3D" id="3.40.50.300">
    <property type="entry name" value="P-loop containing nucleotide triphosphate hydrolases"/>
    <property type="match status" value="1"/>
</dbReference>
<evidence type="ECO:0000256" key="2">
    <source>
        <dbReference type="ARBA" id="ARBA00022448"/>
    </source>
</evidence>
<dbReference type="Pfam" id="PF00005">
    <property type="entry name" value="ABC_tran"/>
    <property type="match status" value="1"/>
</dbReference>
<evidence type="ECO:0000256" key="1">
    <source>
        <dbReference type="ARBA" id="ARBA00005417"/>
    </source>
</evidence>
<dbReference type="PANTHER" id="PTHR43335">
    <property type="entry name" value="ABC TRANSPORTER, ATP-BINDING PROTEIN"/>
    <property type="match status" value="1"/>
</dbReference>
<dbReference type="Proteomes" id="UP001596395">
    <property type="component" value="Unassembled WGS sequence"/>
</dbReference>
<evidence type="ECO:0000313" key="7">
    <source>
        <dbReference type="Proteomes" id="UP001596395"/>
    </source>
</evidence>
<dbReference type="GO" id="GO:0005524">
    <property type="term" value="F:ATP binding"/>
    <property type="evidence" value="ECO:0007669"/>
    <property type="project" value="UniProtKB-KW"/>
</dbReference>
<sequence>MPSIETNELTKRYGDTVVVDDLDLEVRAGEVFGFLGPNGAGKSTTIDMLLDFVRPTSGEVRVLGHDPRTESVAVRDRIGILPEGYALYDRRTARQHVAFAVELEDADDDPDAVLDRVGLADDADRPVGGFSKGMRQRLALGMALVDDPDLLVLDEPSAGLDPSGIRELRDIIRTEADRGATVFFSSHVLEQVEAVCDRVGILREGELATVDTIDNLRERAGGASTLSLTVDTVPESSVLEAVDGVRDVTVDGNTLRVACADPSVKAAVIAAVEDAGATVEDIDVEEMSLESVFETYTERTPSEVEA</sequence>
<dbReference type="RefSeq" id="WP_336350935.1">
    <property type="nucleotide sequence ID" value="NZ_JAZAQL010000002.1"/>
</dbReference>
<evidence type="ECO:0000259" key="5">
    <source>
        <dbReference type="PROSITE" id="PS50893"/>
    </source>
</evidence>
<dbReference type="CDD" id="cd03230">
    <property type="entry name" value="ABC_DR_subfamily_A"/>
    <property type="match status" value="1"/>
</dbReference>
<dbReference type="EMBL" id="JBHSXN010000002">
    <property type="protein sequence ID" value="MFC6953990.1"/>
    <property type="molecule type" value="Genomic_DNA"/>
</dbReference>